<sequence length="514" mass="55600">MISHPPLSGNRLVLATLALSLATFMNVLDTTIANVALTSIAGDLGVSASQGTWVITSFGVANAISVPLTGWLFMRFGQLRLFLASVLLFVLTSFLCGIASNLGMLLAFRALQGLVAGPMIPLSQALLLQCYPKSKAGMAIALWAMTTVIAPVMGPVLGGWLTDNVSWPWIFYINVPVGFVSAWLTWVTLKGRESEIRRLPIDKIGLALLVIWVGAVQILLDKGKDEDWFSSDFIVGLAVIAFAGFAFFLIWELTEKHPIVDLSLFKSRNFTTGTLAITVGYAVFFGNLVLIPMWLQRTMGYTATWAGLVTAPVGILALILSPLVGKTIHKVDPRLYASVAFMVFAACGFWRSTFSPDVSPWSIAGTHVLQGLAMATFFIPLTTVILSGLEPNRIPAASGLYNFTRIMAGSFAASLYGTLWEDGAIRHHAYLAESITPYSQQTAQFVERAASLHLAPQQAYGMLDRVLEQQSFIMSATDLFWLSGAMFIGLLGLVWLSRPVRQGVSAPTDAGGAH</sequence>
<evidence type="ECO:0000256" key="2">
    <source>
        <dbReference type="ARBA" id="ARBA00008537"/>
    </source>
</evidence>
<accession>A0A212JE06</accession>
<dbReference type="Gene3D" id="1.20.1250.20">
    <property type="entry name" value="MFS general substrate transporter like domains"/>
    <property type="match status" value="1"/>
</dbReference>
<keyword evidence="8 9" id="KW-0472">Membrane</keyword>
<feature type="transmembrane region" description="Helical" evidence="9">
    <location>
        <begin position="372"/>
        <end position="389"/>
    </location>
</feature>
<reference evidence="11" key="1">
    <citation type="submission" date="2016-04" db="EMBL/GenBank/DDBJ databases">
        <authorList>
            <person name="Evans L.H."/>
            <person name="Alamgir A."/>
            <person name="Owens N."/>
            <person name="Weber N.D."/>
            <person name="Virtaneva K."/>
            <person name="Barbian K."/>
            <person name="Babar A."/>
            <person name="Rosenke K."/>
        </authorList>
    </citation>
    <scope>NUCLEOTIDE SEQUENCE</scope>
    <source>
        <strain evidence="11">92-2</strain>
    </source>
</reference>
<feature type="domain" description="Major facilitator superfamily (MFS) profile" evidence="10">
    <location>
        <begin position="15"/>
        <end position="502"/>
    </location>
</feature>
<dbReference type="SUPFAM" id="SSF103473">
    <property type="entry name" value="MFS general substrate transporter"/>
    <property type="match status" value="1"/>
</dbReference>
<dbReference type="CDD" id="cd17503">
    <property type="entry name" value="MFS_LmrB_MDR_like"/>
    <property type="match status" value="1"/>
</dbReference>
<comment type="similarity">
    <text evidence="2">Belongs to the major facilitator superfamily. EmrB family.</text>
</comment>
<evidence type="ECO:0000256" key="7">
    <source>
        <dbReference type="ARBA" id="ARBA00022989"/>
    </source>
</evidence>
<feature type="transmembrane region" description="Helical" evidence="9">
    <location>
        <begin position="272"/>
        <end position="295"/>
    </location>
</feature>
<feature type="transmembrane region" description="Helical" evidence="9">
    <location>
        <begin position="401"/>
        <end position="420"/>
    </location>
</feature>
<dbReference type="InterPro" id="IPR020846">
    <property type="entry name" value="MFS_dom"/>
</dbReference>
<dbReference type="GO" id="GO:0015721">
    <property type="term" value="P:bile acid and bile salt transport"/>
    <property type="evidence" value="ECO:0007669"/>
    <property type="project" value="UniProtKB-ARBA"/>
</dbReference>
<keyword evidence="7 9" id="KW-1133">Transmembrane helix</keyword>
<evidence type="ECO:0000256" key="3">
    <source>
        <dbReference type="ARBA" id="ARBA00022448"/>
    </source>
</evidence>
<comment type="subcellular location">
    <subcellularLocation>
        <location evidence="1">Cell inner membrane</location>
        <topology evidence="1">Multi-pass membrane protein</topology>
    </subcellularLocation>
</comment>
<keyword evidence="5" id="KW-0997">Cell inner membrane</keyword>
<dbReference type="GO" id="GO:0022857">
    <property type="term" value="F:transmembrane transporter activity"/>
    <property type="evidence" value="ECO:0007669"/>
    <property type="project" value="InterPro"/>
</dbReference>
<feature type="transmembrane region" description="Helical" evidence="9">
    <location>
        <begin position="479"/>
        <end position="496"/>
    </location>
</feature>
<dbReference type="InterPro" id="IPR011701">
    <property type="entry name" value="MFS"/>
</dbReference>
<feature type="transmembrane region" description="Helical" evidence="9">
    <location>
        <begin position="232"/>
        <end position="251"/>
    </location>
</feature>
<evidence type="ECO:0000256" key="4">
    <source>
        <dbReference type="ARBA" id="ARBA00022475"/>
    </source>
</evidence>
<dbReference type="GO" id="GO:0005886">
    <property type="term" value="C:plasma membrane"/>
    <property type="evidence" value="ECO:0007669"/>
    <property type="project" value="UniProtKB-SubCell"/>
</dbReference>
<feature type="transmembrane region" description="Helical" evidence="9">
    <location>
        <begin position="201"/>
        <end position="220"/>
    </location>
</feature>
<feature type="transmembrane region" description="Helical" evidence="9">
    <location>
        <begin position="301"/>
        <end position="323"/>
    </location>
</feature>
<feature type="transmembrane region" description="Helical" evidence="9">
    <location>
        <begin position="140"/>
        <end position="161"/>
    </location>
</feature>
<dbReference type="FunFam" id="1.20.1720.10:FF:000002">
    <property type="entry name" value="Multidrug resistance protein B"/>
    <property type="match status" value="1"/>
</dbReference>
<evidence type="ECO:0000256" key="9">
    <source>
        <dbReference type="SAM" id="Phobius"/>
    </source>
</evidence>
<evidence type="ECO:0000256" key="6">
    <source>
        <dbReference type="ARBA" id="ARBA00022692"/>
    </source>
</evidence>
<dbReference type="InterPro" id="IPR036259">
    <property type="entry name" value="MFS_trans_sf"/>
</dbReference>
<dbReference type="PROSITE" id="PS50850">
    <property type="entry name" value="MFS"/>
    <property type="match status" value="1"/>
</dbReference>
<feature type="transmembrane region" description="Helical" evidence="9">
    <location>
        <begin position="51"/>
        <end position="74"/>
    </location>
</feature>
<dbReference type="InterPro" id="IPR004638">
    <property type="entry name" value="EmrB-like"/>
</dbReference>
<dbReference type="Gene3D" id="1.20.1720.10">
    <property type="entry name" value="Multidrug resistance protein D"/>
    <property type="match status" value="1"/>
</dbReference>
<dbReference type="NCBIfam" id="TIGR00711">
    <property type="entry name" value="efflux_EmrB"/>
    <property type="match status" value="1"/>
</dbReference>
<evidence type="ECO:0000313" key="11">
    <source>
        <dbReference type="EMBL" id="SBV97648.1"/>
    </source>
</evidence>
<dbReference type="Pfam" id="PF07690">
    <property type="entry name" value="MFS_1"/>
    <property type="match status" value="1"/>
</dbReference>
<evidence type="ECO:0000256" key="1">
    <source>
        <dbReference type="ARBA" id="ARBA00004429"/>
    </source>
</evidence>
<feature type="transmembrane region" description="Helical" evidence="9">
    <location>
        <begin position="106"/>
        <end position="128"/>
    </location>
</feature>
<organism evidence="11">
    <name type="scientific">uncultured Desulfovibrio sp</name>
    <dbReference type="NCBI Taxonomy" id="167968"/>
    <lineage>
        <taxon>Bacteria</taxon>
        <taxon>Pseudomonadati</taxon>
        <taxon>Thermodesulfobacteriota</taxon>
        <taxon>Desulfovibrionia</taxon>
        <taxon>Desulfovibrionales</taxon>
        <taxon>Desulfovibrionaceae</taxon>
        <taxon>Desulfovibrio</taxon>
        <taxon>environmental samples</taxon>
    </lineage>
</organism>
<dbReference type="EMBL" id="FLUP01000001">
    <property type="protein sequence ID" value="SBV97648.1"/>
    <property type="molecule type" value="Genomic_DNA"/>
</dbReference>
<feature type="transmembrane region" description="Helical" evidence="9">
    <location>
        <begin position="335"/>
        <end position="352"/>
    </location>
</feature>
<proteinExistence type="inferred from homology"/>
<evidence type="ECO:0000256" key="8">
    <source>
        <dbReference type="ARBA" id="ARBA00023136"/>
    </source>
</evidence>
<keyword evidence="4" id="KW-1003">Cell membrane</keyword>
<name>A0A212JE06_9BACT</name>
<keyword evidence="6 9" id="KW-0812">Transmembrane</keyword>
<feature type="transmembrane region" description="Helical" evidence="9">
    <location>
        <begin position="81"/>
        <end position="100"/>
    </location>
</feature>
<evidence type="ECO:0000256" key="5">
    <source>
        <dbReference type="ARBA" id="ARBA00022519"/>
    </source>
</evidence>
<dbReference type="PANTHER" id="PTHR42718">
    <property type="entry name" value="MAJOR FACILITATOR SUPERFAMILY MULTIDRUG TRANSPORTER MFSC"/>
    <property type="match status" value="1"/>
</dbReference>
<feature type="transmembrane region" description="Helical" evidence="9">
    <location>
        <begin position="167"/>
        <end position="189"/>
    </location>
</feature>
<protein>
    <submittedName>
        <fullName evidence="11">Multidrug efflux system protein</fullName>
    </submittedName>
</protein>
<evidence type="ECO:0000259" key="10">
    <source>
        <dbReference type="PROSITE" id="PS50850"/>
    </source>
</evidence>
<dbReference type="PANTHER" id="PTHR42718:SF9">
    <property type="entry name" value="MAJOR FACILITATOR SUPERFAMILY MULTIDRUG TRANSPORTER MFSC"/>
    <property type="match status" value="1"/>
</dbReference>
<gene>
    <name evidence="11" type="primary">emrB</name>
    <name evidence="11" type="ORF">KM92DES2_10952</name>
</gene>
<keyword evidence="3" id="KW-0813">Transport</keyword>
<dbReference type="GO" id="GO:1990961">
    <property type="term" value="P:xenobiotic detoxification by transmembrane export across the plasma membrane"/>
    <property type="evidence" value="ECO:0007669"/>
    <property type="project" value="UniProtKB-ARBA"/>
</dbReference>
<dbReference type="RefSeq" id="WP_227118560.1">
    <property type="nucleotide sequence ID" value="NZ_LT598928.1"/>
</dbReference>
<dbReference type="AlphaFoldDB" id="A0A212JE06"/>